<name>A0A6A6T7Q8_9PLEO</name>
<feature type="compositionally biased region" description="Polar residues" evidence="1">
    <location>
        <begin position="1"/>
        <end position="14"/>
    </location>
</feature>
<proteinExistence type="predicted"/>
<dbReference type="Proteomes" id="UP000799324">
    <property type="component" value="Unassembled WGS sequence"/>
</dbReference>
<organism evidence="2 3">
    <name type="scientific">Lophiostoma macrostomum CBS 122681</name>
    <dbReference type="NCBI Taxonomy" id="1314788"/>
    <lineage>
        <taxon>Eukaryota</taxon>
        <taxon>Fungi</taxon>
        <taxon>Dikarya</taxon>
        <taxon>Ascomycota</taxon>
        <taxon>Pezizomycotina</taxon>
        <taxon>Dothideomycetes</taxon>
        <taxon>Pleosporomycetidae</taxon>
        <taxon>Pleosporales</taxon>
        <taxon>Lophiostomataceae</taxon>
        <taxon>Lophiostoma</taxon>
    </lineage>
</organism>
<feature type="region of interest" description="Disordered" evidence="1">
    <location>
        <begin position="1"/>
        <end position="38"/>
    </location>
</feature>
<dbReference type="EMBL" id="MU004341">
    <property type="protein sequence ID" value="KAF2656019.1"/>
    <property type="molecule type" value="Genomic_DNA"/>
</dbReference>
<reference evidence="2" key="1">
    <citation type="journal article" date="2020" name="Stud. Mycol.">
        <title>101 Dothideomycetes genomes: a test case for predicting lifestyles and emergence of pathogens.</title>
        <authorList>
            <person name="Haridas S."/>
            <person name="Albert R."/>
            <person name="Binder M."/>
            <person name="Bloem J."/>
            <person name="Labutti K."/>
            <person name="Salamov A."/>
            <person name="Andreopoulos B."/>
            <person name="Baker S."/>
            <person name="Barry K."/>
            <person name="Bills G."/>
            <person name="Bluhm B."/>
            <person name="Cannon C."/>
            <person name="Castanera R."/>
            <person name="Culley D."/>
            <person name="Daum C."/>
            <person name="Ezra D."/>
            <person name="Gonzalez J."/>
            <person name="Henrissat B."/>
            <person name="Kuo A."/>
            <person name="Liang C."/>
            <person name="Lipzen A."/>
            <person name="Lutzoni F."/>
            <person name="Magnuson J."/>
            <person name="Mondo S."/>
            <person name="Nolan M."/>
            <person name="Ohm R."/>
            <person name="Pangilinan J."/>
            <person name="Park H.-J."/>
            <person name="Ramirez L."/>
            <person name="Alfaro M."/>
            <person name="Sun H."/>
            <person name="Tritt A."/>
            <person name="Yoshinaga Y."/>
            <person name="Zwiers L.-H."/>
            <person name="Turgeon B."/>
            <person name="Goodwin S."/>
            <person name="Spatafora J."/>
            <person name="Crous P."/>
            <person name="Grigoriev I."/>
        </authorList>
    </citation>
    <scope>NUCLEOTIDE SEQUENCE</scope>
    <source>
        <strain evidence="2">CBS 122681</strain>
    </source>
</reference>
<keyword evidence="3" id="KW-1185">Reference proteome</keyword>
<dbReference type="OrthoDB" id="407617at2759"/>
<accession>A0A6A6T7Q8</accession>
<dbReference type="AlphaFoldDB" id="A0A6A6T7Q8"/>
<feature type="compositionally biased region" description="Basic and acidic residues" evidence="1">
    <location>
        <begin position="172"/>
        <end position="187"/>
    </location>
</feature>
<evidence type="ECO:0000313" key="3">
    <source>
        <dbReference type="Proteomes" id="UP000799324"/>
    </source>
</evidence>
<gene>
    <name evidence="2" type="ORF">K491DRAFT_757827</name>
</gene>
<feature type="region of interest" description="Disordered" evidence="1">
    <location>
        <begin position="162"/>
        <end position="192"/>
    </location>
</feature>
<evidence type="ECO:0000256" key="1">
    <source>
        <dbReference type="SAM" id="MobiDB-lite"/>
    </source>
</evidence>
<evidence type="ECO:0000313" key="2">
    <source>
        <dbReference type="EMBL" id="KAF2656019.1"/>
    </source>
</evidence>
<sequence length="250" mass="26927">MATKVTSMADSSGNPTPPYPTPTTEAATEGDLMSSPNLTAVNNLLDPIQENLNDAADDALFPSPPVTTPLAYSPAPSVIVRQFQRSRGLSAIGERLARITVDRCFHFENKDKDMDSARSDCMSIEEGPESTNDIDKPLLSPCGSIPIALGSPVTNPRLQEYLAHGPNAAKNGGEKSTEGDDSKDGVSEKSNWAEEVMGDLERAILRLEQLADDEESSKGLSAKEHFLERLNKVVGSEDRKYPVKNVGLAE</sequence>
<protein>
    <submittedName>
        <fullName evidence="2">Uncharacterized protein</fullName>
    </submittedName>
</protein>